<evidence type="ECO:0000256" key="2">
    <source>
        <dbReference type="ARBA" id="ARBA00011233"/>
    </source>
</evidence>
<keyword evidence="7" id="KW-0406">Ion transport</keyword>
<evidence type="ECO:0000256" key="4">
    <source>
        <dbReference type="ARBA" id="ARBA00022452"/>
    </source>
</evidence>
<dbReference type="PANTHER" id="PTHR34501">
    <property type="entry name" value="PROTEIN YDDL-RELATED"/>
    <property type="match status" value="1"/>
</dbReference>
<dbReference type="InterPro" id="IPR033900">
    <property type="entry name" value="Gram_neg_porin_domain"/>
</dbReference>
<feature type="domain" description="Porin" evidence="12">
    <location>
        <begin position="8"/>
        <end position="365"/>
    </location>
</feature>
<keyword evidence="14" id="KW-1185">Reference proteome</keyword>
<evidence type="ECO:0000313" key="14">
    <source>
        <dbReference type="Proteomes" id="UP001368500"/>
    </source>
</evidence>
<dbReference type="SUPFAM" id="SSF56935">
    <property type="entry name" value="Porins"/>
    <property type="match status" value="1"/>
</dbReference>
<keyword evidence="6 11" id="KW-0732">Signal</keyword>
<keyword evidence="3" id="KW-0813">Transport</keyword>
<evidence type="ECO:0000313" key="13">
    <source>
        <dbReference type="EMBL" id="MEK8028239.1"/>
    </source>
</evidence>
<organism evidence="13 14">
    <name type="scientific">Pseudaquabacterium rugosum</name>
    <dbReference type="NCBI Taxonomy" id="2984194"/>
    <lineage>
        <taxon>Bacteria</taxon>
        <taxon>Pseudomonadati</taxon>
        <taxon>Pseudomonadota</taxon>
        <taxon>Betaproteobacteria</taxon>
        <taxon>Burkholderiales</taxon>
        <taxon>Sphaerotilaceae</taxon>
        <taxon>Pseudaquabacterium</taxon>
    </lineage>
</organism>
<dbReference type="Pfam" id="PF13609">
    <property type="entry name" value="Porin_4"/>
    <property type="match status" value="1"/>
</dbReference>
<keyword evidence="4" id="KW-1134">Transmembrane beta strand</keyword>
<keyword evidence="9" id="KW-0472">Membrane</keyword>
<keyword evidence="5" id="KW-0812">Transmembrane</keyword>
<evidence type="ECO:0000256" key="3">
    <source>
        <dbReference type="ARBA" id="ARBA00022448"/>
    </source>
</evidence>
<dbReference type="CDD" id="cd00342">
    <property type="entry name" value="gram_neg_porins"/>
    <property type="match status" value="1"/>
</dbReference>
<accession>A0ABU9BE87</accession>
<dbReference type="InterPro" id="IPR023614">
    <property type="entry name" value="Porin_dom_sf"/>
</dbReference>
<evidence type="ECO:0000256" key="11">
    <source>
        <dbReference type="SAM" id="SignalP"/>
    </source>
</evidence>
<evidence type="ECO:0000256" key="1">
    <source>
        <dbReference type="ARBA" id="ARBA00004571"/>
    </source>
</evidence>
<proteinExistence type="predicted"/>
<evidence type="ECO:0000256" key="7">
    <source>
        <dbReference type="ARBA" id="ARBA00023065"/>
    </source>
</evidence>
<dbReference type="InterPro" id="IPR050298">
    <property type="entry name" value="Gram-neg_bact_OMP"/>
</dbReference>
<feature type="chain" id="PRO_5046355971" evidence="11">
    <location>
        <begin position="22"/>
        <end position="383"/>
    </location>
</feature>
<comment type="subcellular location">
    <subcellularLocation>
        <location evidence="1">Cell outer membrane</location>
        <topology evidence="1">Multi-pass membrane protein</topology>
    </subcellularLocation>
</comment>
<keyword evidence="10" id="KW-0998">Cell outer membrane</keyword>
<evidence type="ECO:0000259" key="12">
    <source>
        <dbReference type="Pfam" id="PF13609"/>
    </source>
</evidence>
<feature type="signal peptide" evidence="11">
    <location>
        <begin position="1"/>
        <end position="21"/>
    </location>
</feature>
<comment type="subunit">
    <text evidence="2">Homotrimer.</text>
</comment>
<dbReference type="EMBL" id="JBBUTF010000021">
    <property type="protein sequence ID" value="MEK8028239.1"/>
    <property type="molecule type" value="Genomic_DNA"/>
</dbReference>
<evidence type="ECO:0000256" key="10">
    <source>
        <dbReference type="ARBA" id="ARBA00023237"/>
    </source>
</evidence>
<comment type="caution">
    <text evidence="13">The sequence shown here is derived from an EMBL/GenBank/DDBJ whole genome shotgun (WGS) entry which is preliminary data.</text>
</comment>
<evidence type="ECO:0000256" key="9">
    <source>
        <dbReference type="ARBA" id="ARBA00023136"/>
    </source>
</evidence>
<dbReference type="RefSeq" id="WP_341376025.1">
    <property type="nucleotide sequence ID" value="NZ_JBBUTF010000021.1"/>
</dbReference>
<name>A0ABU9BE87_9BURK</name>
<protein>
    <submittedName>
        <fullName evidence="13">Porin</fullName>
    </submittedName>
</protein>
<evidence type="ECO:0000256" key="5">
    <source>
        <dbReference type="ARBA" id="ARBA00022692"/>
    </source>
</evidence>
<dbReference type="PANTHER" id="PTHR34501:SF9">
    <property type="entry name" value="MAJOR OUTER MEMBRANE PROTEIN P.IA"/>
    <property type="match status" value="1"/>
</dbReference>
<dbReference type="Proteomes" id="UP001368500">
    <property type="component" value="Unassembled WGS sequence"/>
</dbReference>
<gene>
    <name evidence="13" type="ORF">AACH11_19940</name>
</gene>
<evidence type="ECO:0000256" key="6">
    <source>
        <dbReference type="ARBA" id="ARBA00022729"/>
    </source>
</evidence>
<keyword evidence="8" id="KW-0626">Porin</keyword>
<dbReference type="Gene3D" id="2.40.160.10">
    <property type="entry name" value="Porin"/>
    <property type="match status" value="1"/>
</dbReference>
<evidence type="ECO:0000256" key="8">
    <source>
        <dbReference type="ARBA" id="ARBA00023114"/>
    </source>
</evidence>
<reference evidence="13 14" key="1">
    <citation type="submission" date="2024-04" db="EMBL/GenBank/DDBJ databases">
        <title>Novel species of the genus Ideonella isolated from streams.</title>
        <authorList>
            <person name="Lu H."/>
        </authorList>
    </citation>
    <scope>NUCLEOTIDE SEQUENCE [LARGE SCALE GENOMIC DNA]</scope>
    <source>
        <strain evidence="13 14">BYS139W</strain>
    </source>
</reference>
<sequence>MNIHTPIAAAALLLAAATALAQTTPPPTSNVSVYGIIDIAVSKADTGQSNLAHFSDWQIGTRGAWTMHSSSSARLGLKGSEVLDGDLRANFLIEHRFQPDTGSTEPRDGVTYTGGVRSYNAGFWNSQAWVGLSSQRWGELRLGRTATPHFNVGIASDPWGYEYNVASFAGYTRGGNFVAAQRNSALYLSPKFRGLSVQLGVGLGEGGTSATATGSPNGRNVGAALQYNEGPLWLALAWNDSHRSDAINNRSTMLAGSLDLGWIKPMANLSFGQNNVAGNPTTTTWLLGAHMPVGTGTVRLAVGRYDPAKGFNPNAVTPGATVATTPNPYAAFPVTNGQATAKLGLGYVHPLSKRTSLSADVGIAKTETYSRSLGVQTGLKHVF</sequence>